<evidence type="ECO:0000313" key="1">
    <source>
        <dbReference type="EMBL" id="OAD58508.1"/>
    </source>
</evidence>
<accession>A0A310SMH3</accession>
<organism evidence="1 2">
    <name type="scientific">Eufriesea mexicana</name>
    <dbReference type="NCBI Taxonomy" id="516756"/>
    <lineage>
        <taxon>Eukaryota</taxon>
        <taxon>Metazoa</taxon>
        <taxon>Ecdysozoa</taxon>
        <taxon>Arthropoda</taxon>
        <taxon>Hexapoda</taxon>
        <taxon>Insecta</taxon>
        <taxon>Pterygota</taxon>
        <taxon>Neoptera</taxon>
        <taxon>Endopterygota</taxon>
        <taxon>Hymenoptera</taxon>
        <taxon>Apocrita</taxon>
        <taxon>Aculeata</taxon>
        <taxon>Apoidea</taxon>
        <taxon>Anthophila</taxon>
        <taxon>Apidae</taxon>
        <taxon>Eufriesea</taxon>
    </lineage>
</organism>
<protein>
    <submittedName>
        <fullName evidence="1">Uncharacterized protein</fullName>
    </submittedName>
</protein>
<reference evidence="1 2" key="1">
    <citation type="submission" date="2015-07" db="EMBL/GenBank/DDBJ databases">
        <title>The genome of Eufriesea mexicana.</title>
        <authorList>
            <person name="Pan H."/>
            <person name="Kapheim K."/>
        </authorList>
    </citation>
    <scope>NUCLEOTIDE SEQUENCE [LARGE SCALE GENOMIC DNA]</scope>
    <source>
        <strain evidence="1">0111107269</strain>
        <tissue evidence="1">Whole body</tissue>
    </source>
</reference>
<sequence length="72" mass="8212">MGFCFAGSRASLARESMPRTVMSGLLTTKRYRPFVYAAIAFRDGNRLFDRLHDTDNRLNFESDDLPCEVSCD</sequence>
<gene>
    <name evidence="1" type="ORF">WN48_11240</name>
</gene>
<keyword evidence="2" id="KW-1185">Reference proteome</keyword>
<name>A0A310SMH3_9HYME</name>
<evidence type="ECO:0000313" key="2">
    <source>
        <dbReference type="Proteomes" id="UP000250275"/>
    </source>
</evidence>
<dbReference type="EMBL" id="KQ760995">
    <property type="protein sequence ID" value="OAD58508.1"/>
    <property type="molecule type" value="Genomic_DNA"/>
</dbReference>
<dbReference type="Proteomes" id="UP000250275">
    <property type="component" value="Unassembled WGS sequence"/>
</dbReference>
<dbReference type="AlphaFoldDB" id="A0A310SMH3"/>
<proteinExistence type="predicted"/>